<evidence type="ECO:0000256" key="1">
    <source>
        <dbReference type="SAM" id="MobiDB-lite"/>
    </source>
</evidence>
<organism evidence="3">
    <name type="scientific">Achlya hypogyna</name>
    <name type="common">Oomycete</name>
    <name type="synonym">Protoachlya hypogyna</name>
    <dbReference type="NCBI Taxonomy" id="1202772"/>
    <lineage>
        <taxon>Eukaryota</taxon>
        <taxon>Sar</taxon>
        <taxon>Stramenopiles</taxon>
        <taxon>Oomycota</taxon>
        <taxon>Saprolegniomycetes</taxon>
        <taxon>Saprolegniales</taxon>
        <taxon>Achlyaceae</taxon>
        <taxon>Achlya</taxon>
    </lineage>
</organism>
<feature type="signal peptide" evidence="2">
    <location>
        <begin position="1"/>
        <end position="22"/>
    </location>
</feature>
<feature type="compositionally biased region" description="Acidic residues" evidence="1">
    <location>
        <begin position="297"/>
        <end position="316"/>
    </location>
</feature>
<accession>A0A0A7CMW7</accession>
<dbReference type="EMBL" id="KM038776">
    <property type="protein sequence ID" value="AIG56237.1"/>
    <property type="molecule type" value="Genomic_DNA"/>
</dbReference>
<proteinExistence type="predicted"/>
<evidence type="ECO:0000313" key="3">
    <source>
        <dbReference type="EMBL" id="AIG56237.1"/>
    </source>
</evidence>
<feature type="chain" id="PRO_5002027349" evidence="2">
    <location>
        <begin position="23"/>
        <end position="316"/>
    </location>
</feature>
<keyword evidence="2" id="KW-0732">Signal</keyword>
<evidence type="ECO:0000256" key="2">
    <source>
        <dbReference type="SAM" id="SignalP"/>
    </source>
</evidence>
<protein>
    <submittedName>
        <fullName evidence="3">Secreted protein</fullName>
    </submittedName>
</protein>
<feature type="region of interest" description="Disordered" evidence="1">
    <location>
        <begin position="266"/>
        <end position="316"/>
    </location>
</feature>
<feature type="compositionally biased region" description="Basic residues" evidence="1">
    <location>
        <begin position="266"/>
        <end position="293"/>
    </location>
</feature>
<dbReference type="AlphaFoldDB" id="A0A0A7CMW7"/>
<sequence>MGWTRGFVAAGLALLGVSSVAGSDLAQVAQPTCGIDVPWEETLAEPQWKQCYTCWKSVWYVKATHALGNVSDAALAKGTRLTCSWIARSQSSPACAKITDNVPKIVANLTAGHKIGEICRSLDLCKKRKAPAEPRTLEHESKRKLCFWGVKYVNASQHIEGLPEKAIEIGLKVTCPHCPHYRKFCHKLVHSVPAIIKELKSGQSCAKAICKKLHIQGRKVAVGTVFDYGEDEFVYEEYDDDDAEYDEEDDDEALEDHGHKRPKCHCHRRPHHHKHCRPHRKHHRPCHRSHRGRFAPDWEDGDEYADDDMEEDEEGV</sequence>
<name>A0A0A7CMW7_ACHHY</name>
<dbReference type="SUPFAM" id="SSF47862">
    <property type="entry name" value="Saposin"/>
    <property type="match status" value="1"/>
</dbReference>
<dbReference type="InterPro" id="IPR011001">
    <property type="entry name" value="Saposin-like"/>
</dbReference>
<reference evidence="3" key="1">
    <citation type="journal article" date="2014" name="Genome Biol. Evol.">
        <title>The secreted proteins of Achlya hypogyna and Thraustotheca clavata identify the ancestral oomycete secretome and reveal gene acquisitions by horizontal gene transfer.</title>
        <authorList>
            <person name="Misner I."/>
            <person name="Blouin N."/>
            <person name="Leonard G."/>
            <person name="Richards T.A."/>
            <person name="Lane C.E."/>
        </authorList>
    </citation>
    <scope>NUCLEOTIDE SEQUENCE</scope>
    <source>
        <strain evidence="3">ATCC 48635</strain>
    </source>
</reference>